<dbReference type="AlphaFoldDB" id="A0A662DCC8"/>
<feature type="domain" description="Calcineurin-like phosphoesterase" evidence="1">
    <location>
        <begin position="97"/>
        <end position="243"/>
    </location>
</feature>
<gene>
    <name evidence="3" type="ORF">DRJ04_04315</name>
</gene>
<dbReference type="Gene3D" id="2.80.10.50">
    <property type="match status" value="1"/>
</dbReference>
<dbReference type="Proteomes" id="UP000280417">
    <property type="component" value="Unassembled WGS sequence"/>
</dbReference>
<dbReference type="EMBL" id="QMQA01000095">
    <property type="protein sequence ID" value="RLE13454.1"/>
    <property type="molecule type" value="Genomic_DNA"/>
</dbReference>
<evidence type="ECO:0000259" key="2">
    <source>
        <dbReference type="Pfam" id="PF25490"/>
    </source>
</evidence>
<evidence type="ECO:0000313" key="3">
    <source>
        <dbReference type="EMBL" id="RLE13454.1"/>
    </source>
</evidence>
<dbReference type="InterPro" id="IPR004843">
    <property type="entry name" value="Calcineurin-like_PHP"/>
</dbReference>
<organism evidence="3 4">
    <name type="scientific">Aerophobetes bacterium</name>
    <dbReference type="NCBI Taxonomy" id="2030807"/>
    <lineage>
        <taxon>Bacteria</taxon>
        <taxon>Candidatus Aerophobota</taxon>
    </lineage>
</organism>
<dbReference type="InterPro" id="IPR010431">
    <property type="entry name" value="Fascin"/>
</dbReference>
<dbReference type="InterPro" id="IPR008999">
    <property type="entry name" value="Actin-crosslinking"/>
</dbReference>
<dbReference type="Pfam" id="PF25490">
    <property type="entry name" value="DUF7910"/>
    <property type="match status" value="1"/>
</dbReference>
<name>A0A662DCC8_UNCAE</name>
<dbReference type="GO" id="GO:0051017">
    <property type="term" value="P:actin filament bundle assembly"/>
    <property type="evidence" value="ECO:0007669"/>
    <property type="project" value="TreeGrafter"/>
</dbReference>
<dbReference type="GO" id="GO:0005737">
    <property type="term" value="C:cytoplasm"/>
    <property type="evidence" value="ECO:0007669"/>
    <property type="project" value="TreeGrafter"/>
</dbReference>
<feature type="domain" description="DUF7910" evidence="2">
    <location>
        <begin position="669"/>
        <end position="761"/>
    </location>
</feature>
<dbReference type="Pfam" id="PF00149">
    <property type="entry name" value="Metallophos"/>
    <property type="match status" value="1"/>
</dbReference>
<dbReference type="Gene3D" id="3.60.21.10">
    <property type="match status" value="1"/>
</dbReference>
<reference evidence="3 4" key="1">
    <citation type="submission" date="2018-06" db="EMBL/GenBank/DDBJ databases">
        <title>Extensive metabolic versatility and redundancy in microbially diverse, dynamic hydrothermal sediments.</title>
        <authorList>
            <person name="Dombrowski N."/>
            <person name="Teske A."/>
            <person name="Baker B.J."/>
        </authorList>
    </citation>
    <scope>NUCLEOTIDE SEQUENCE [LARGE SCALE GENOMIC DNA]</scope>
    <source>
        <strain evidence="3">B3_G15</strain>
    </source>
</reference>
<accession>A0A662DCC8</accession>
<dbReference type="SUPFAM" id="SSF56300">
    <property type="entry name" value="Metallo-dependent phosphatases"/>
    <property type="match status" value="1"/>
</dbReference>
<comment type="caution">
    <text evidence="3">The sequence shown here is derived from an EMBL/GenBank/DDBJ whole genome shotgun (WGS) entry which is preliminary data.</text>
</comment>
<dbReference type="GO" id="GO:0015629">
    <property type="term" value="C:actin cytoskeleton"/>
    <property type="evidence" value="ECO:0007669"/>
    <property type="project" value="TreeGrafter"/>
</dbReference>
<protein>
    <submittedName>
        <fullName evidence="3">Uncharacterized protein</fullName>
    </submittedName>
</protein>
<dbReference type="GO" id="GO:0007163">
    <property type="term" value="P:establishment or maintenance of cell polarity"/>
    <property type="evidence" value="ECO:0007669"/>
    <property type="project" value="TreeGrafter"/>
</dbReference>
<dbReference type="InterPro" id="IPR057232">
    <property type="entry name" value="DUF7910"/>
</dbReference>
<sequence>MLLKVFRVYGYFKHPFFKDDYSHVRHPITSAQQQYRSGFRWEVKVDVGISDHDIERLQRLAGWPTLLNIDHWFDRTSRKKNHHAIYVHESLRNSSDFTILHITDTHIAKRNDLIPEILCQVRNKTECEDLKRRYVNFNDHLRAFIKEANRRVNKGENVIVVLTGDITDYYFDGYWDGKFVCGQGVGWPDRRKEVADSTLNSNMRKFVEIITGKDGKGEALKCPIFTVIGNHEYYANEILLNYLVGSSVGDVFTDAIKEREDYGGFFKFNPNNPPEKEEAENRAREYDFWAYPRKGGKIRSRAMRKTFKEVIRKKGSLGSVELYLMSKWRASLVDDWGDKSFWLIKPKSWILSQYLIEVNYDLDFELHIGKCHILLLNTGHDVYPSKQQIIAGSPLFAYDFKEGGPHVRGITREHTQALRRELNSENEKLILVFTHAPLLQIRKVPEEKDIGCWYEEVLKEGSEDNRKKAMEVLRKYYEPLWEYFKKRKRTMTAIREIGDFLNPSLSEVCFNRKLRIPCLVYFSSEGCRDRTRYIYPHLADEFLALISREPRKTTEKPILVFSGHTHRVHEFRIEKINPRGIHFYFYIDNFSGKYFRMTENAPQLLYRYGYLKVKSPLLFTSDAIKNKNPKYREIVVRGLSLASLEMKEIPRIDSTADFTPGCYLTYLRAHNGQYVCAEEGGNKELMANRNWAREWETFEIVKLGDSQVALKACNGKFVRAEGGGGGKLRPDRHWIKHHETFTLVIKGRNKIALQTHNGKYICAQGGGGQELLANRNWAREWETFEVGDEFEKFWGFS</sequence>
<dbReference type="GO" id="GO:0016787">
    <property type="term" value="F:hydrolase activity"/>
    <property type="evidence" value="ECO:0007669"/>
    <property type="project" value="InterPro"/>
</dbReference>
<evidence type="ECO:0000313" key="4">
    <source>
        <dbReference type="Proteomes" id="UP000280417"/>
    </source>
</evidence>
<dbReference type="PANTHER" id="PTHR10551">
    <property type="entry name" value="FASCIN"/>
    <property type="match status" value="1"/>
</dbReference>
<dbReference type="SUPFAM" id="SSF50405">
    <property type="entry name" value="Actin-crosslinking proteins"/>
    <property type="match status" value="1"/>
</dbReference>
<evidence type="ECO:0000259" key="1">
    <source>
        <dbReference type="Pfam" id="PF00149"/>
    </source>
</evidence>
<proteinExistence type="predicted"/>
<dbReference type="GO" id="GO:0016477">
    <property type="term" value="P:cell migration"/>
    <property type="evidence" value="ECO:0007669"/>
    <property type="project" value="TreeGrafter"/>
</dbReference>
<dbReference type="InterPro" id="IPR029052">
    <property type="entry name" value="Metallo-depent_PP-like"/>
</dbReference>
<dbReference type="CDD" id="cd00257">
    <property type="entry name" value="beta-trefoil_FSCN-like"/>
    <property type="match status" value="1"/>
</dbReference>
<dbReference type="GO" id="GO:0051015">
    <property type="term" value="F:actin filament binding"/>
    <property type="evidence" value="ECO:0007669"/>
    <property type="project" value="InterPro"/>
</dbReference>
<dbReference type="PANTHER" id="PTHR10551:SF9">
    <property type="entry name" value="FASCIN-2"/>
    <property type="match status" value="1"/>
</dbReference>